<dbReference type="GO" id="GO:0046627">
    <property type="term" value="P:negative regulation of insulin receptor signaling pathway"/>
    <property type="evidence" value="ECO:0007669"/>
    <property type="project" value="TreeGrafter"/>
</dbReference>
<proteinExistence type="predicted"/>
<dbReference type="InterPro" id="IPR011993">
    <property type="entry name" value="PH-like_dom_sf"/>
</dbReference>
<dbReference type="PANTHER" id="PTHR11243">
    <property type="entry name" value="GROWTH FACTOR RECEPTOR-BOUND PROTEIN"/>
    <property type="match status" value="1"/>
</dbReference>
<dbReference type="SUPFAM" id="SSF55550">
    <property type="entry name" value="SH2 domain"/>
    <property type="match status" value="1"/>
</dbReference>
<dbReference type="HOGENOM" id="CLU_023207_0_0_1"/>
<dbReference type="SUPFAM" id="SSF50729">
    <property type="entry name" value="PH domain-like"/>
    <property type="match status" value="1"/>
</dbReference>
<dbReference type="InterPro" id="IPR039665">
    <property type="entry name" value="PH_APBB1IP"/>
</dbReference>
<dbReference type="GO" id="GO:0008286">
    <property type="term" value="P:insulin receptor signaling pathway"/>
    <property type="evidence" value="ECO:0007669"/>
    <property type="project" value="TreeGrafter"/>
</dbReference>
<dbReference type="PROSITE" id="PS50003">
    <property type="entry name" value="PH_DOMAIN"/>
    <property type="match status" value="1"/>
</dbReference>
<evidence type="ECO:0000256" key="1">
    <source>
        <dbReference type="ARBA" id="ARBA00022999"/>
    </source>
</evidence>
<dbReference type="GeneTree" id="ENSGT00940000173354"/>
<dbReference type="InterPro" id="IPR036860">
    <property type="entry name" value="SH2_dom_sf"/>
</dbReference>
<reference evidence="5" key="3">
    <citation type="submission" date="2025-09" db="UniProtKB">
        <authorList>
            <consortium name="Ensembl"/>
        </authorList>
    </citation>
    <scope>IDENTIFICATION</scope>
</reference>
<dbReference type="AlphaFoldDB" id="H2YIS4"/>
<dbReference type="SMART" id="SM00252">
    <property type="entry name" value="SH2"/>
    <property type="match status" value="1"/>
</dbReference>
<reference evidence="6" key="1">
    <citation type="submission" date="2003-08" db="EMBL/GenBank/DDBJ databases">
        <authorList>
            <person name="Birren B."/>
            <person name="Nusbaum C."/>
            <person name="Abebe A."/>
            <person name="Abouelleil A."/>
            <person name="Adekoya E."/>
            <person name="Ait-zahra M."/>
            <person name="Allen N."/>
            <person name="Allen T."/>
            <person name="An P."/>
            <person name="Anderson M."/>
            <person name="Anderson S."/>
            <person name="Arachchi H."/>
            <person name="Armbruster J."/>
            <person name="Bachantsang P."/>
            <person name="Baldwin J."/>
            <person name="Barry A."/>
            <person name="Bayul T."/>
            <person name="Blitshsteyn B."/>
            <person name="Bloom T."/>
            <person name="Blye J."/>
            <person name="Boguslavskiy L."/>
            <person name="Borowsky M."/>
            <person name="Boukhgalter B."/>
            <person name="Brunache A."/>
            <person name="Butler J."/>
            <person name="Calixte N."/>
            <person name="Calvo S."/>
            <person name="Camarata J."/>
            <person name="Campo K."/>
            <person name="Chang J."/>
            <person name="Cheshatsang Y."/>
            <person name="Citroen M."/>
            <person name="Collymore A."/>
            <person name="Considine T."/>
            <person name="Cook A."/>
            <person name="Cooke P."/>
            <person name="Corum B."/>
            <person name="Cuomo C."/>
            <person name="David R."/>
            <person name="Dawoe T."/>
            <person name="Degray S."/>
            <person name="Dodge S."/>
            <person name="Dooley K."/>
            <person name="Dorje P."/>
            <person name="Dorjee K."/>
            <person name="Dorris L."/>
            <person name="Duffey N."/>
            <person name="Dupes A."/>
            <person name="Elkins T."/>
            <person name="Engels R."/>
            <person name="Erickson J."/>
            <person name="Farina A."/>
            <person name="Faro S."/>
            <person name="Ferreira P."/>
            <person name="Fischer H."/>
            <person name="Fitzgerald M."/>
            <person name="Foley K."/>
            <person name="Gage D."/>
            <person name="Galagan J."/>
            <person name="Gearin G."/>
            <person name="Gnerre S."/>
            <person name="Gnirke A."/>
            <person name="Goyette A."/>
            <person name="Graham J."/>
            <person name="Grandbois E."/>
            <person name="Gyaltsen K."/>
            <person name="Hafez N."/>
            <person name="Hagopian D."/>
            <person name="Hagos B."/>
            <person name="Hall J."/>
            <person name="Hatcher B."/>
            <person name="Heller A."/>
            <person name="Higgins H."/>
            <person name="Honan T."/>
            <person name="Horn A."/>
            <person name="Houde N."/>
            <person name="Hughes L."/>
            <person name="Hulme W."/>
            <person name="Husby E."/>
            <person name="Iliev I."/>
            <person name="Jaffe D."/>
            <person name="Jones C."/>
            <person name="Kamal M."/>
            <person name="Kamat A."/>
            <person name="Kamvysselis M."/>
            <person name="Karlsson E."/>
            <person name="Kells C."/>
            <person name="Kieu A."/>
            <person name="Kisner P."/>
            <person name="Kodira C."/>
            <person name="Kulbokas E."/>
            <person name="Labutti K."/>
            <person name="Lama D."/>
            <person name="Landers T."/>
            <person name="Leger J."/>
            <person name="Levine S."/>
            <person name="Lewis D."/>
            <person name="Lewis T."/>
            <person name="Lindblad-toh K."/>
            <person name="Liu X."/>
            <person name="Lokyitsang T."/>
            <person name="Lokyitsang Y."/>
            <person name="Lucien O."/>
            <person name="Lui A."/>
            <person name="Ma L.J."/>
            <person name="Mabbitt R."/>
            <person name="Macdonald J."/>
            <person name="Maclean C."/>
            <person name="Major J."/>
            <person name="Manning J."/>
            <person name="Marabella R."/>
            <person name="Maru K."/>
            <person name="Matthews C."/>
            <person name="Mauceli E."/>
            <person name="Mccarthy M."/>
            <person name="Mcdonough S."/>
            <person name="Mcghee T."/>
            <person name="Meldrim J."/>
            <person name="Meneus L."/>
            <person name="Mesirov J."/>
            <person name="Mihalev A."/>
            <person name="Mihova T."/>
            <person name="Mikkelsen T."/>
            <person name="Mlenga V."/>
            <person name="Moru K."/>
            <person name="Mozes J."/>
            <person name="Mulrain L."/>
            <person name="Munson G."/>
            <person name="Naylor J."/>
            <person name="Newes C."/>
            <person name="Nguyen C."/>
            <person name="Nguyen N."/>
            <person name="Nguyen T."/>
            <person name="Nicol R."/>
            <person name="Nielsen C."/>
            <person name="Nizzari M."/>
            <person name="Norbu C."/>
            <person name="Norbu N."/>
            <person name="O'donnell P."/>
            <person name="Okoawo O."/>
            <person name="O'leary S."/>
            <person name="Omotosho B."/>
            <person name="O'neill K."/>
            <person name="Osman S."/>
            <person name="Parker S."/>
            <person name="Perrin D."/>
            <person name="Phunkhang P."/>
            <person name="Piqani B."/>
            <person name="Purcell S."/>
            <person name="Rachupka T."/>
            <person name="Ramasamy U."/>
            <person name="Rameau R."/>
            <person name="Ray V."/>
            <person name="Raymond C."/>
            <person name="Retta R."/>
            <person name="Richardson S."/>
            <person name="Rise C."/>
            <person name="Rodriguez J."/>
            <person name="Rogers J."/>
            <person name="Rogov P."/>
            <person name="Rutman M."/>
            <person name="Schupbach R."/>
            <person name="Seaman C."/>
            <person name="Settipalli S."/>
            <person name="Sharpe T."/>
            <person name="Sheridan J."/>
            <person name="Sherpa N."/>
            <person name="Shi J."/>
            <person name="Smirnov S."/>
            <person name="Smith C."/>
            <person name="Sougnez C."/>
            <person name="Spencer B."/>
            <person name="Stalker J."/>
            <person name="Stange-thomann N."/>
            <person name="Stavropoulos S."/>
            <person name="Stetson K."/>
            <person name="Stone C."/>
            <person name="Stone S."/>
            <person name="Stubbs M."/>
            <person name="Talamas J."/>
            <person name="Tchuinga P."/>
            <person name="Tenzing P."/>
            <person name="Tesfaye S."/>
            <person name="Theodore J."/>
            <person name="Thoulutsang Y."/>
            <person name="Topham K."/>
            <person name="Towey S."/>
            <person name="Tsamla T."/>
            <person name="Tsomo N."/>
            <person name="Vallee D."/>
            <person name="Vassiliev H."/>
            <person name="Venkataraman V."/>
            <person name="Vinson J."/>
            <person name="Vo A."/>
            <person name="Wade C."/>
            <person name="Wang S."/>
            <person name="Wangchuk T."/>
            <person name="Wangdi T."/>
            <person name="Whittaker C."/>
            <person name="Wilkinson J."/>
            <person name="Wu Y."/>
            <person name="Wyman D."/>
            <person name="Yadav S."/>
            <person name="Yang S."/>
            <person name="Yang X."/>
            <person name="Yeager S."/>
            <person name="Yee E."/>
            <person name="Young G."/>
            <person name="Zainoun J."/>
            <person name="Zembeck L."/>
            <person name="Zimmer A."/>
            <person name="Zody M."/>
            <person name="Lander E."/>
        </authorList>
    </citation>
    <scope>NUCLEOTIDE SEQUENCE [LARGE SCALE GENOMIC DNA]</scope>
</reference>
<dbReference type="InterPro" id="IPR015042">
    <property type="entry name" value="BPS-dom"/>
</dbReference>
<dbReference type="Pfam" id="PF08947">
    <property type="entry name" value="BPS"/>
    <property type="match status" value="1"/>
</dbReference>
<organism evidence="5 6">
    <name type="scientific">Ciona savignyi</name>
    <name type="common">Pacific transparent sea squirt</name>
    <dbReference type="NCBI Taxonomy" id="51511"/>
    <lineage>
        <taxon>Eukaryota</taxon>
        <taxon>Metazoa</taxon>
        <taxon>Chordata</taxon>
        <taxon>Tunicata</taxon>
        <taxon>Ascidiacea</taxon>
        <taxon>Phlebobranchia</taxon>
        <taxon>Cionidae</taxon>
        <taxon>Ciona</taxon>
    </lineage>
</organism>
<evidence type="ECO:0000256" key="2">
    <source>
        <dbReference type="PROSITE-ProRule" id="PRU00191"/>
    </source>
</evidence>
<dbReference type="eggNOG" id="KOG3751">
    <property type="taxonomic scope" value="Eukaryota"/>
</dbReference>
<sequence>LSTERYVEDYEIIDEIWGNQEPDIISRFCLNKSPSKFSILQSPELCLPNGMLTSPGLSSNSSEIGSTVRRLQMQHVLTKTAPELSGWLHVREVGRSSWKKLFCVLRNSGLYHSSKSTSKEPQHLVCIAEVWYPINNKKPTSSAPHPHCFCLKPKSYKSGAIIRWFCAESSHLRLAWISGLRLTMNGSRFYESYLSARRLGQTNLVRSSSDRSINRHDFAPMDFRGETGRVIQDPKEVAMLELEQQSSWRRRLINRTLTGQGEGADIVLTTSTTAIHQTQPWFYGKITREQANDEVQRNGNIDGLFLVRDSRTIPGGIVITVCHNQKCRHIPITQIKRCGQSFYTADNGETRFVDMIQLIDFHRLNRGSLPCLLLYECPGSQL</sequence>
<dbReference type="Pfam" id="PF00017">
    <property type="entry name" value="SH2"/>
    <property type="match status" value="1"/>
</dbReference>
<name>H2YIS4_CIOSA</name>
<evidence type="ECO:0000313" key="5">
    <source>
        <dbReference type="Ensembl" id="ENSCSAVP00000005223.1"/>
    </source>
</evidence>
<dbReference type="SMART" id="SM00233">
    <property type="entry name" value="PH"/>
    <property type="match status" value="1"/>
</dbReference>
<dbReference type="InterPro" id="IPR001849">
    <property type="entry name" value="PH_domain"/>
</dbReference>
<dbReference type="Gene3D" id="3.30.505.10">
    <property type="entry name" value="SH2 domain"/>
    <property type="match status" value="1"/>
</dbReference>
<dbReference type="InParanoid" id="H2YIS4"/>
<dbReference type="InterPro" id="IPR039664">
    <property type="entry name" value="GRB/APBB1IP"/>
</dbReference>
<dbReference type="Proteomes" id="UP000007875">
    <property type="component" value="Unassembled WGS sequence"/>
</dbReference>
<keyword evidence="1 2" id="KW-0727">SH2 domain</keyword>
<dbReference type="STRING" id="51511.ENSCSAVP00000005223"/>
<evidence type="ECO:0000259" key="4">
    <source>
        <dbReference type="PROSITE" id="PS50003"/>
    </source>
</evidence>
<keyword evidence="6" id="KW-1185">Reference proteome</keyword>
<feature type="domain" description="SH2" evidence="3">
    <location>
        <begin position="281"/>
        <end position="377"/>
    </location>
</feature>
<evidence type="ECO:0000313" key="6">
    <source>
        <dbReference type="Proteomes" id="UP000007875"/>
    </source>
</evidence>
<dbReference type="Ensembl" id="ENSCSAVT00000005294.1">
    <property type="protein sequence ID" value="ENSCSAVP00000005223.1"/>
    <property type="gene ID" value="ENSCSAVG00000003109.1"/>
</dbReference>
<feature type="domain" description="PH" evidence="4">
    <location>
        <begin position="81"/>
        <end position="185"/>
    </location>
</feature>
<dbReference type="Pfam" id="PF00169">
    <property type="entry name" value="PH"/>
    <property type="match status" value="1"/>
</dbReference>
<dbReference type="Gene3D" id="2.30.29.30">
    <property type="entry name" value="Pleckstrin-homology domain (PH domain)/Phosphotyrosine-binding domain (PTB)"/>
    <property type="match status" value="1"/>
</dbReference>
<protein>
    <recommendedName>
        <fullName evidence="7">SH2 domain-containing protein</fullName>
    </recommendedName>
</protein>
<dbReference type="InterPro" id="IPR000980">
    <property type="entry name" value="SH2"/>
</dbReference>
<dbReference type="OMA" id="DVHTPGC"/>
<evidence type="ECO:0008006" key="7">
    <source>
        <dbReference type="Google" id="ProtNLM"/>
    </source>
</evidence>
<reference evidence="5" key="2">
    <citation type="submission" date="2025-08" db="UniProtKB">
        <authorList>
            <consortium name="Ensembl"/>
        </authorList>
    </citation>
    <scope>IDENTIFICATION</scope>
</reference>
<accession>H2YIS4</accession>
<dbReference type="CDD" id="cd01259">
    <property type="entry name" value="PH_APBB1IP"/>
    <property type="match status" value="1"/>
</dbReference>
<evidence type="ECO:0000259" key="3">
    <source>
        <dbReference type="PROSITE" id="PS50001"/>
    </source>
</evidence>
<dbReference type="PROSITE" id="PS50001">
    <property type="entry name" value="SH2"/>
    <property type="match status" value="1"/>
</dbReference>
<dbReference type="PANTHER" id="PTHR11243:SF38">
    <property type="entry name" value="GROWTH FACTOR RECEPTOR-BOUND PROTEIN 14-LIKE ISOFORM X1"/>
    <property type="match status" value="1"/>
</dbReference>